<accession>A0A5M3X270</accession>
<keyword evidence="3" id="KW-1185">Reference proteome</keyword>
<dbReference type="RefSeq" id="WP_155359867.1">
    <property type="nucleotide sequence ID" value="NZ_BAAAHL010000067.1"/>
</dbReference>
<evidence type="ECO:0008006" key="4">
    <source>
        <dbReference type="Google" id="ProtNLM"/>
    </source>
</evidence>
<dbReference type="Proteomes" id="UP000331127">
    <property type="component" value="Unassembled WGS sequence"/>
</dbReference>
<dbReference type="OrthoDB" id="4328209at2"/>
<keyword evidence="1" id="KW-0812">Transmembrane</keyword>
<dbReference type="AlphaFoldDB" id="A0A5M3X270"/>
<gene>
    <name evidence="2" type="ORF">Amac_082990</name>
</gene>
<name>A0A5M3X270_9ACTN</name>
<comment type="caution">
    <text evidence="2">The sequence shown here is derived from an EMBL/GenBank/DDBJ whole genome shotgun (WGS) entry which is preliminary data.</text>
</comment>
<keyword evidence="1" id="KW-1133">Transmembrane helix</keyword>
<evidence type="ECO:0000313" key="3">
    <source>
        <dbReference type="Proteomes" id="UP000331127"/>
    </source>
</evidence>
<reference evidence="2 3" key="1">
    <citation type="submission" date="2019-10" db="EMBL/GenBank/DDBJ databases">
        <title>Whole genome shotgun sequence of Acrocarpospora macrocephala NBRC 16266.</title>
        <authorList>
            <person name="Ichikawa N."/>
            <person name="Kimura A."/>
            <person name="Kitahashi Y."/>
            <person name="Komaki H."/>
            <person name="Oguchi A."/>
        </authorList>
    </citation>
    <scope>NUCLEOTIDE SEQUENCE [LARGE SCALE GENOMIC DNA]</scope>
    <source>
        <strain evidence="2 3">NBRC 16266</strain>
    </source>
</reference>
<feature type="transmembrane region" description="Helical" evidence="1">
    <location>
        <begin position="97"/>
        <end position="115"/>
    </location>
</feature>
<dbReference type="EMBL" id="BLAE01000063">
    <property type="protein sequence ID" value="GES14702.1"/>
    <property type="molecule type" value="Genomic_DNA"/>
</dbReference>
<protein>
    <recommendedName>
        <fullName evidence="4">DUF4367 domain-containing protein</fullName>
    </recommendedName>
</protein>
<evidence type="ECO:0000256" key="1">
    <source>
        <dbReference type="SAM" id="Phobius"/>
    </source>
</evidence>
<evidence type="ECO:0000313" key="2">
    <source>
        <dbReference type="EMBL" id="GES14702.1"/>
    </source>
</evidence>
<proteinExistence type="predicted"/>
<sequence length="281" mass="30195">MNSSNDSDDISGFAELEAELRALSDALAVPEPSPPADVARAVRATLEREASEATAPNRGVLRRFRLRGSGKSAPNGGMRASDPAVSGRRRFRLRQKIAAVVATFLVVLIAATPQGRAAVVSILRFAGVEIRVGEPAPLPSGAPSPLPGERRVTLAEARTQVRFPLLVPTVLGDPADVRIADGGRVVSMFWPGIRLDQYDGRLQSTWRKELGPPWPEEVTVDGVIGVWIQQPHGLQYTPATGPPQELRLAGPTLIWQHGPVGMRLEGPTTIVEARQLANSVR</sequence>
<keyword evidence="1" id="KW-0472">Membrane</keyword>
<organism evidence="2 3">
    <name type="scientific">Acrocarpospora macrocephala</name>
    <dbReference type="NCBI Taxonomy" id="150177"/>
    <lineage>
        <taxon>Bacteria</taxon>
        <taxon>Bacillati</taxon>
        <taxon>Actinomycetota</taxon>
        <taxon>Actinomycetes</taxon>
        <taxon>Streptosporangiales</taxon>
        <taxon>Streptosporangiaceae</taxon>
        <taxon>Acrocarpospora</taxon>
    </lineage>
</organism>